<dbReference type="PANTHER" id="PTHR15414">
    <property type="entry name" value="OS-9-RELATED"/>
    <property type="match status" value="1"/>
</dbReference>
<evidence type="ECO:0000256" key="4">
    <source>
        <dbReference type="ARBA" id="ARBA00023157"/>
    </source>
</evidence>
<feature type="coiled-coil region" evidence="5">
    <location>
        <begin position="98"/>
        <end position="133"/>
    </location>
</feature>
<evidence type="ECO:0000256" key="3">
    <source>
        <dbReference type="ARBA" id="ARBA00022824"/>
    </source>
</evidence>
<dbReference type="InterPro" id="IPR044865">
    <property type="entry name" value="MRH_dom"/>
</dbReference>
<keyword evidence="5" id="KW-0175">Coiled coil</keyword>
<dbReference type="Proteomes" id="UP000828390">
    <property type="component" value="Unassembled WGS sequence"/>
</dbReference>
<evidence type="ECO:0000259" key="7">
    <source>
        <dbReference type="PROSITE" id="PS51914"/>
    </source>
</evidence>
<evidence type="ECO:0000256" key="2">
    <source>
        <dbReference type="ARBA" id="ARBA00022729"/>
    </source>
</evidence>
<feature type="region of interest" description="Disordered" evidence="6">
    <location>
        <begin position="182"/>
        <end position="215"/>
    </location>
</feature>
<keyword evidence="9" id="KW-1185">Reference proteome</keyword>
<protein>
    <recommendedName>
        <fullName evidence="7">MRH domain-containing protein</fullName>
    </recommendedName>
</protein>
<evidence type="ECO:0000313" key="8">
    <source>
        <dbReference type="EMBL" id="KAH3689508.1"/>
    </source>
</evidence>
<dbReference type="SUPFAM" id="SSF50911">
    <property type="entry name" value="Mannose 6-phosphate receptor domain"/>
    <property type="match status" value="1"/>
</dbReference>
<sequence>MSESKASSLQRYHTQQYVNGTKCELNQKLRKTEVRFVCEEGTADYIHRLDEPETCSYIMTIHTMLICHHPFMKPPTPSQSVSITCNPLLSETQYRDYLQQLEAKEAAEKAEREKEAELQRQKAEAELDERRRLAGEKAKYFRENQIVDVYVEGLPDVKSDEVAPMYMISVILSLAGTQDSTVEVEGSPDINSGEEPDLSEQWNSILKASRDTGNY</sequence>
<organism evidence="8 9">
    <name type="scientific">Dreissena polymorpha</name>
    <name type="common">Zebra mussel</name>
    <name type="synonym">Mytilus polymorpha</name>
    <dbReference type="NCBI Taxonomy" id="45954"/>
    <lineage>
        <taxon>Eukaryota</taxon>
        <taxon>Metazoa</taxon>
        <taxon>Spiralia</taxon>
        <taxon>Lophotrochozoa</taxon>
        <taxon>Mollusca</taxon>
        <taxon>Bivalvia</taxon>
        <taxon>Autobranchia</taxon>
        <taxon>Heteroconchia</taxon>
        <taxon>Euheterodonta</taxon>
        <taxon>Imparidentia</taxon>
        <taxon>Neoheterodontei</taxon>
        <taxon>Myida</taxon>
        <taxon>Dreissenoidea</taxon>
        <taxon>Dreissenidae</taxon>
        <taxon>Dreissena</taxon>
    </lineage>
</organism>
<reference evidence="8" key="2">
    <citation type="submission" date="2020-11" db="EMBL/GenBank/DDBJ databases">
        <authorList>
            <person name="McCartney M.A."/>
            <person name="Auch B."/>
            <person name="Kono T."/>
            <person name="Mallez S."/>
            <person name="Becker A."/>
            <person name="Gohl D.M."/>
            <person name="Silverstein K.A.T."/>
            <person name="Koren S."/>
            <person name="Bechman K.B."/>
            <person name="Herman A."/>
            <person name="Abrahante J.E."/>
            <person name="Garbe J."/>
        </authorList>
    </citation>
    <scope>NUCLEOTIDE SEQUENCE</scope>
    <source>
        <strain evidence="8">Duluth1</strain>
        <tissue evidence="8">Whole animal</tissue>
    </source>
</reference>
<dbReference type="GO" id="GO:0005788">
    <property type="term" value="C:endoplasmic reticulum lumen"/>
    <property type="evidence" value="ECO:0007669"/>
    <property type="project" value="TreeGrafter"/>
</dbReference>
<evidence type="ECO:0000256" key="6">
    <source>
        <dbReference type="SAM" id="MobiDB-lite"/>
    </source>
</evidence>
<keyword evidence="2" id="KW-0732">Signal</keyword>
<name>A0A9D3Y011_DREPO</name>
<evidence type="ECO:0000256" key="5">
    <source>
        <dbReference type="SAM" id="Coils"/>
    </source>
</evidence>
<comment type="caution">
    <text evidence="8">The sequence shown here is derived from an EMBL/GenBank/DDBJ whole genome shotgun (WGS) entry which is preliminary data.</text>
</comment>
<dbReference type="GO" id="GO:0030970">
    <property type="term" value="P:retrograde protein transport, ER to cytosol"/>
    <property type="evidence" value="ECO:0007669"/>
    <property type="project" value="TreeGrafter"/>
</dbReference>
<comment type="subcellular location">
    <subcellularLocation>
        <location evidence="1">Endoplasmic reticulum</location>
    </subcellularLocation>
</comment>
<evidence type="ECO:0000313" key="9">
    <source>
        <dbReference type="Proteomes" id="UP000828390"/>
    </source>
</evidence>
<feature type="compositionally biased region" description="Polar residues" evidence="6">
    <location>
        <begin position="200"/>
        <end position="215"/>
    </location>
</feature>
<proteinExistence type="predicted"/>
<dbReference type="GO" id="GO:0030968">
    <property type="term" value="P:endoplasmic reticulum unfolded protein response"/>
    <property type="evidence" value="ECO:0007669"/>
    <property type="project" value="InterPro"/>
</dbReference>
<dbReference type="Gene3D" id="2.70.130.10">
    <property type="entry name" value="Mannose-6-phosphate receptor binding domain"/>
    <property type="match status" value="1"/>
</dbReference>
<feature type="domain" description="MRH" evidence="7">
    <location>
        <begin position="1"/>
        <end position="69"/>
    </location>
</feature>
<keyword evidence="3" id="KW-0256">Endoplasmic reticulum</keyword>
<accession>A0A9D3Y011</accession>
<evidence type="ECO:0000256" key="1">
    <source>
        <dbReference type="ARBA" id="ARBA00004240"/>
    </source>
</evidence>
<dbReference type="InterPro" id="IPR009011">
    <property type="entry name" value="Man6P_isomerase_rcpt-bd_dom_sf"/>
</dbReference>
<gene>
    <name evidence="8" type="ORF">DPMN_191524</name>
</gene>
<dbReference type="PANTHER" id="PTHR15414:SF5">
    <property type="entry name" value="PROTEIN OS-9"/>
    <property type="match status" value="1"/>
</dbReference>
<dbReference type="EMBL" id="JAIWYP010000115">
    <property type="protein sequence ID" value="KAH3689508.1"/>
    <property type="molecule type" value="Genomic_DNA"/>
</dbReference>
<keyword evidence="4" id="KW-1015">Disulfide bond</keyword>
<dbReference type="InterPro" id="IPR045149">
    <property type="entry name" value="OS-9-like"/>
</dbReference>
<dbReference type="AlphaFoldDB" id="A0A9D3Y011"/>
<reference evidence="8" key="1">
    <citation type="journal article" date="2019" name="bioRxiv">
        <title>The Genome of the Zebra Mussel, Dreissena polymorpha: A Resource for Invasive Species Research.</title>
        <authorList>
            <person name="McCartney M.A."/>
            <person name="Auch B."/>
            <person name="Kono T."/>
            <person name="Mallez S."/>
            <person name="Zhang Y."/>
            <person name="Obille A."/>
            <person name="Becker A."/>
            <person name="Abrahante J.E."/>
            <person name="Garbe J."/>
            <person name="Badalamenti J.P."/>
            <person name="Herman A."/>
            <person name="Mangelson H."/>
            <person name="Liachko I."/>
            <person name="Sullivan S."/>
            <person name="Sone E.D."/>
            <person name="Koren S."/>
            <person name="Silverstein K.A.T."/>
            <person name="Beckman K.B."/>
            <person name="Gohl D.M."/>
        </authorList>
    </citation>
    <scope>NUCLEOTIDE SEQUENCE</scope>
    <source>
        <strain evidence="8">Duluth1</strain>
        <tissue evidence="8">Whole animal</tissue>
    </source>
</reference>
<dbReference type="PROSITE" id="PS51914">
    <property type="entry name" value="MRH"/>
    <property type="match status" value="1"/>
</dbReference>